<organism evidence="1 2">
    <name type="scientific">Aphis gossypii</name>
    <name type="common">Cotton aphid</name>
    <dbReference type="NCBI Taxonomy" id="80765"/>
    <lineage>
        <taxon>Eukaryota</taxon>
        <taxon>Metazoa</taxon>
        <taxon>Ecdysozoa</taxon>
        <taxon>Arthropoda</taxon>
        <taxon>Hexapoda</taxon>
        <taxon>Insecta</taxon>
        <taxon>Pterygota</taxon>
        <taxon>Neoptera</taxon>
        <taxon>Paraneoptera</taxon>
        <taxon>Hemiptera</taxon>
        <taxon>Sternorrhyncha</taxon>
        <taxon>Aphidomorpha</taxon>
        <taxon>Aphidoidea</taxon>
        <taxon>Aphididae</taxon>
        <taxon>Aphidini</taxon>
        <taxon>Aphis</taxon>
        <taxon>Aphis</taxon>
    </lineage>
</organism>
<sequence>MFNVIDLCFVFKISILICFICGTVGRTFELITDEYGRNRDTATTTTLRPVTPPCFECTTQTAERPAKLCGDYVVTFKYACTEDPCHTTNPCCTHKFGCKKTKTNKSCYIEQMEAANRKSQASNIEEKLNY</sequence>
<name>A0A9P0ISQ0_APHGO</name>
<reference evidence="1" key="2">
    <citation type="submission" date="2022-10" db="EMBL/GenBank/DDBJ databases">
        <authorList>
            <consortium name="ENA_rothamsted_submissions"/>
            <consortium name="culmorum"/>
            <person name="King R."/>
        </authorList>
    </citation>
    <scope>NUCLEOTIDE SEQUENCE</scope>
</reference>
<dbReference type="Proteomes" id="UP001154329">
    <property type="component" value="Chromosome 1"/>
</dbReference>
<proteinExistence type="predicted"/>
<evidence type="ECO:0000313" key="2">
    <source>
        <dbReference type="Proteomes" id="UP001154329"/>
    </source>
</evidence>
<reference evidence="1" key="1">
    <citation type="submission" date="2022-02" db="EMBL/GenBank/DDBJ databases">
        <authorList>
            <person name="King R."/>
        </authorList>
    </citation>
    <scope>NUCLEOTIDE SEQUENCE</scope>
</reference>
<dbReference type="EMBL" id="OU899034">
    <property type="protein sequence ID" value="CAH1715023.1"/>
    <property type="molecule type" value="Genomic_DNA"/>
</dbReference>
<protein>
    <submittedName>
        <fullName evidence="1">Uncharacterized protein</fullName>
    </submittedName>
</protein>
<dbReference type="AlphaFoldDB" id="A0A9P0ISQ0"/>
<gene>
    <name evidence="1" type="ORF">APHIGO_LOCUS3013</name>
</gene>
<evidence type="ECO:0000313" key="1">
    <source>
        <dbReference type="EMBL" id="CAH1715023.1"/>
    </source>
</evidence>
<keyword evidence="2" id="KW-1185">Reference proteome</keyword>
<accession>A0A9P0ISQ0</accession>